<dbReference type="InterPro" id="IPR036986">
    <property type="entry name" value="S4_RNA-bd_sf"/>
</dbReference>
<comment type="similarity">
    <text evidence="3 9">Belongs to the pseudouridine synthase RluA family.</text>
</comment>
<dbReference type="GO" id="GO:0000455">
    <property type="term" value="P:enzyme-directed rRNA pseudouridine synthesis"/>
    <property type="evidence" value="ECO:0007669"/>
    <property type="project" value="TreeGrafter"/>
</dbReference>
<dbReference type="Proteomes" id="UP000298049">
    <property type="component" value="Chromosome"/>
</dbReference>
<evidence type="ECO:0000256" key="10">
    <source>
        <dbReference type="SAM" id="MobiDB-lite"/>
    </source>
</evidence>
<dbReference type="CDD" id="cd00165">
    <property type="entry name" value="S4"/>
    <property type="match status" value="1"/>
</dbReference>
<proteinExistence type="inferred from homology"/>
<evidence type="ECO:0000313" key="13">
    <source>
        <dbReference type="Proteomes" id="UP000298049"/>
    </source>
</evidence>
<feature type="compositionally biased region" description="Polar residues" evidence="10">
    <location>
        <begin position="8"/>
        <end position="21"/>
    </location>
</feature>
<feature type="region of interest" description="Disordered" evidence="10">
    <location>
        <begin position="1"/>
        <end position="24"/>
    </location>
</feature>
<dbReference type="PROSITE" id="PS50889">
    <property type="entry name" value="S4"/>
    <property type="match status" value="1"/>
</dbReference>
<keyword evidence="4" id="KW-0698">rRNA processing</keyword>
<dbReference type="GO" id="GO:0003723">
    <property type="term" value="F:RNA binding"/>
    <property type="evidence" value="ECO:0007669"/>
    <property type="project" value="UniProtKB-KW"/>
</dbReference>
<sequence length="333" mass="36924">MAIDDRASGSSKSDASRNPTVSPRPGVEWVVIDEEQAGQRLDNFLIRHLKGAPRSLVYRIIRKGEVRINRARARADSRIAAGDEIRVPPVRLAQRDETVIPAAKVLDRIEAAVVYEDDGLLIVNKPTGLAVHGGSGLQYGLIEGLRAARPEARFLELVHRIDRDTSGLVMVAKKRSALRDLQDQMRKKQIEKFYHAVVAGTWPAHISKVDAPLLRDELRSGERIVRVAADGKPALTRVRSLELYMGYSLIEASPVTGRTHQIRVHCAYAGHPIAGDPKYMDDVSCGAFRAEGGRRLMLHAEKLGIDLPGAGERRYFTAPYDEAFSSFLARLRK</sequence>
<dbReference type="PROSITE" id="PS01129">
    <property type="entry name" value="PSI_RLU"/>
    <property type="match status" value="1"/>
</dbReference>
<dbReference type="PANTHER" id="PTHR21600">
    <property type="entry name" value="MITOCHONDRIAL RNA PSEUDOURIDINE SYNTHASE"/>
    <property type="match status" value="1"/>
</dbReference>
<feature type="domain" description="RNA-binding S4" evidence="11">
    <location>
        <begin position="39"/>
        <end position="98"/>
    </location>
</feature>
<evidence type="ECO:0000256" key="5">
    <source>
        <dbReference type="ARBA" id="ARBA00022884"/>
    </source>
</evidence>
<dbReference type="CDD" id="cd02869">
    <property type="entry name" value="PseudoU_synth_RluA_like"/>
    <property type="match status" value="1"/>
</dbReference>
<keyword evidence="6 9" id="KW-0413">Isomerase</keyword>
<organism evidence="12 13">
    <name type="scientific">Hydrocarboniclastica marina</name>
    <dbReference type="NCBI Taxonomy" id="2259620"/>
    <lineage>
        <taxon>Bacteria</taxon>
        <taxon>Pseudomonadati</taxon>
        <taxon>Pseudomonadota</taxon>
        <taxon>Gammaproteobacteria</taxon>
        <taxon>Alteromonadales</taxon>
        <taxon>Alteromonadaceae</taxon>
        <taxon>Hydrocarboniclastica</taxon>
    </lineage>
</organism>
<comment type="catalytic activity">
    <reaction evidence="1">
        <text>uridine(955/2504/2580) in 23S rRNA = pseudouridine(955/2504/2580) in 23S rRNA</text>
        <dbReference type="Rhea" id="RHEA:42528"/>
        <dbReference type="Rhea" id="RHEA-COMP:10099"/>
        <dbReference type="Rhea" id="RHEA-COMP:10100"/>
        <dbReference type="ChEBI" id="CHEBI:65314"/>
        <dbReference type="ChEBI" id="CHEBI:65315"/>
        <dbReference type="EC" id="5.4.99.24"/>
    </reaction>
</comment>
<dbReference type="OrthoDB" id="9785808at2"/>
<dbReference type="Pfam" id="PF00849">
    <property type="entry name" value="PseudoU_synth_2"/>
    <property type="match status" value="1"/>
</dbReference>
<evidence type="ECO:0000256" key="1">
    <source>
        <dbReference type="ARBA" id="ARBA00000381"/>
    </source>
</evidence>
<dbReference type="Pfam" id="PF01479">
    <property type="entry name" value="S4"/>
    <property type="match status" value="1"/>
</dbReference>
<reference evidence="12 13" key="1">
    <citation type="submission" date="2018-07" db="EMBL/GenBank/DDBJ databases">
        <title>Marsedoiliclastica nanhaica gen. nov. sp. nov., a novel marine hydrocarbonoclastic bacterium isolated from an in-situ enriched hydrocarbon-degrading consortium in deep-sea sediment.</title>
        <authorList>
            <person name="Dong C."/>
            <person name="Ma T."/>
            <person name="Liu R."/>
            <person name="Shao Z."/>
        </authorList>
    </citation>
    <scope>NUCLEOTIDE SEQUENCE [LARGE SCALE GENOMIC DNA]</scope>
    <source>
        <strain evidence="13">soil36-7</strain>
    </source>
</reference>
<dbReference type="GO" id="GO:0160141">
    <property type="term" value="F:23S rRNA pseudouridine(955/2504/2580) synthase activity"/>
    <property type="evidence" value="ECO:0007669"/>
    <property type="project" value="UniProtKB-EC"/>
</dbReference>
<dbReference type="RefSeq" id="WP_136548035.1">
    <property type="nucleotide sequence ID" value="NZ_CP031093.1"/>
</dbReference>
<name>A0A4P7XFW9_9ALTE</name>
<dbReference type="NCBIfam" id="TIGR00005">
    <property type="entry name" value="rluA_subfam"/>
    <property type="match status" value="1"/>
</dbReference>
<dbReference type="InterPro" id="IPR006224">
    <property type="entry name" value="PsdUridine_synth_RluA-like_CS"/>
</dbReference>
<evidence type="ECO:0000259" key="11">
    <source>
        <dbReference type="SMART" id="SM00363"/>
    </source>
</evidence>
<comment type="catalytic activity">
    <reaction evidence="9">
        <text>a uridine in RNA = a pseudouridine in RNA</text>
        <dbReference type="Rhea" id="RHEA:48348"/>
        <dbReference type="Rhea" id="RHEA-COMP:12068"/>
        <dbReference type="Rhea" id="RHEA-COMP:12069"/>
        <dbReference type="ChEBI" id="CHEBI:65314"/>
        <dbReference type="ChEBI" id="CHEBI:65315"/>
    </reaction>
</comment>
<dbReference type="Gene3D" id="3.30.2350.10">
    <property type="entry name" value="Pseudouridine synthase"/>
    <property type="match status" value="1"/>
</dbReference>
<dbReference type="AlphaFoldDB" id="A0A4P7XFW9"/>
<evidence type="ECO:0000256" key="7">
    <source>
        <dbReference type="PIRSR" id="PIRSR606225-1"/>
    </source>
</evidence>
<dbReference type="InterPro" id="IPR006225">
    <property type="entry name" value="PsdUridine_synth_RluC/D"/>
</dbReference>
<dbReference type="InterPro" id="IPR006145">
    <property type="entry name" value="PsdUridine_synth_RsuA/RluA"/>
</dbReference>
<dbReference type="InterPro" id="IPR002942">
    <property type="entry name" value="S4_RNA-bd"/>
</dbReference>
<feature type="active site" evidence="7">
    <location>
        <position position="162"/>
    </location>
</feature>
<keyword evidence="5 8" id="KW-0694">RNA-binding</keyword>
<dbReference type="InterPro" id="IPR020103">
    <property type="entry name" value="PsdUridine_synth_cat_dom_sf"/>
</dbReference>
<dbReference type="KEGG" id="hmi:soil367_06500"/>
<evidence type="ECO:0000256" key="3">
    <source>
        <dbReference type="ARBA" id="ARBA00010876"/>
    </source>
</evidence>
<dbReference type="PANTHER" id="PTHR21600:SF92">
    <property type="entry name" value="RIBOSOMAL LARGE SUBUNIT PSEUDOURIDINE SYNTHASE C"/>
    <property type="match status" value="1"/>
</dbReference>
<dbReference type="NCBIfam" id="NF008249">
    <property type="entry name" value="PRK11025.1"/>
    <property type="match status" value="1"/>
</dbReference>
<evidence type="ECO:0000256" key="6">
    <source>
        <dbReference type="ARBA" id="ARBA00023235"/>
    </source>
</evidence>
<evidence type="ECO:0000313" key="12">
    <source>
        <dbReference type="EMBL" id="QCF25595.1"/>
    </source>
</evidence>
<keyword evidence="13" id="KW-1185">Reference proteome</keyword>
<dbReference type="EC" id="5.4.99.-" evidence="9"/>
<evidence type="ECO:0000256" key="9">
    <source>
        <dbReference type="RuleBase" id="RU362028"/>
    </source>
</evidence>
<evidence type="ECO:0000256" key="2">
    <source>
        <dbReference type="ARBA" id="ARBA00002876"/>
    </source>
</evidence>
<accession>A0A4P7XFW9</accession>
<evidence type="ECO:0000256" key="8">
    <source>
        <dbReference type="PROSITE-ProRule" id="PRU00182"/>
    </source>
</evidence>
<dbReference type="SUPFAM" id="SSF55120">
    <property type="entry name" value="Pseudouridine synthase"/>
    <property type="match status" value="1"/>
</dbReference>
<comment type="function">
    <text evidence="2">Responsible for synthesis of pseudouridine from uracil at positions 955, 2504 and 2580 in 23S ribosomal RNA.</text>
</comment>
<dbReference type="SMART" id="SM00363">
    <property type="entry name" value="S4"/>
    <property type="match status" value="1"/>
</dbReference>
<dbReference type="SUPFAM" id="SSF55174">
    <property type="entry name" value="Alpha-L RNA-binding motif"/>
    <property type="match status" value="1"/>
</dbReference>
<protein>
    <recommendedName>
        <fullName evidence="9">Pseudouridine synthase</fullName>
        <ecNumber evidence="9">5.4.99.-</ecNumber>
    </recommendedName>
</protein>
<gene>
    <name evidence="12" type="ORF">soil367_06500</name>
</gene>
<dbReference type="EMBL" id="CP031093">
    <property type="protein sequence ID" value="QCF25595.1"/>
    <property type="molecule type" value="Genomic_DNA"/>
</dbReference>
<dbReference type="InterPro" id="IPR050188">
    <property type="entry name" value="RluA_PseudoU_synthase"/>
</dbReference>
<evidence type="ECO:0000256" key="4">
    <source>
        <dbReference type="ARBA" id="ARBA00022552"/>
    </source>
</evidence>
<dbReference type="Gene3D" id="3.10.290.10">
    <property type="entry name" value="RNA-binding S4 domain"/>
    <property type="match status" value="1"/>
</dbReference>